<dbReference type="KEGG" id="fte:Fluta_2735"/>
<dbReference type="STRING" id="755732.Fluta_2735"/>
<reference evidence="3 4" key="1">
    <citation type="journal article" date="2011" name="Stand. Genomic Sci.">
        <title>Complete genome sequence of the gliding freshwater bacterium Fluviicola taffensis type strain (RW262).</title>
        <authorList>
            <person name="Woyke T."/>
            <person name="Chertkov O."/>
            <person name="Lapidus A."/>
            <person name="Nolan M."/>
            <person name="Lucas S."/>
            <person name="Del Rio T.G."/>
            <person name="Tice H."/>
            <person name="Cheng J.F."/>
            <person name="Tapia R."/>
            <person name="Han C."/>
            <person name="Goodwin L."/>
            <person name="Pitluck S."/>
            <person name="Liolios K."/>
            <person name="Pagani I."/>
            <person name="Ivanova N."/>
            <person name="Huntemann M."/>
            <person name="Mavromatis K."/>
            <person name="Mikhailova N."/>
            <person name="Pati A."/>
            <person name="Chen A."/>
            <person name="Palaniappan K."/>
            <person name="Land M."/>
            <person name="Hauser L."/>
            <person name="Brambilla E.M."/>
            <person name="Rohde M."/>
            <person name="Mwirichia R."/>
            <person name="Sikorski J."/>
            <person name="Tindall B.J."/>
            <person name="Goker M."/>
            <person name="Bristow J."/>
            <person name="Eisen J.A."/>
            <person name="Markowitz V."/>
            <person name="Hugenholtz P."/>
            <person name="Klenk H.P."/>
            <person name="Kyrpides N.C."/>
        </authorList>
    </citation>
    <scope>NUCLEOTIDE SEQUENCE [LARGE SCALE GENOMIC DNA]</scope>
    <source>
        <strain evidence="4">DSM 16823 / RW262 / RW262</strain>
    </source>
</reference>
<evidence type="ECO:0000313" key="4">
    <source>
        <dbReference type="Proteomes" id="UP000007463"/>
    </source>
</evidence>
<dbReference type="Proteomes" id="UP000007463">
    <property type="component" value="Chromosome"/>
</dbReference>
<name>F2IG81_FLUTR</name>
<evidence type="ECO:0000313" key="3">
    <source>
        <dbReference type="EMBL" id="AEA44716.1"/>
    </source>
</evidence>
<dbReference type="RefSeq" id="WP_013687485.1">
    <property type="nucleotide sequence ID" value="NC_015321.1"/>
</dbReference>
<evidence type="ECO:0000259" key="2">
    <source>
        <dbReference type="Pfam" id="PF18962"/>
    </source>
</evidence>
<dbReference type="AlphaFoldDB" id="F2IG81"/>
<evidence type="ECO:0000256" key="1">
    <source>
        <dbReference type="ARBA" id="ARBA00022729"/>
    </source>
</evidence>
<keyword evidence="4" id="KW-1185">Reference proteome</keyword>
<accession>F2IG81</accession>
<dbReference type="Pfam" id="PF18962">
    <property type="entry name" value="Por_Secre_tail"/>
    <property type="match status" value="1"/>
</dbReference>
<dbReference type="eggNOG" id="COG2353">
    <property type="taxonomic scope" value="Bacteria"/>
</dbReference>
<protein>
    <submittedName>
        <fullName evidence="3">CHU large protein, SAP or adhesin AidA-related protein</fullName>
    </submittedName>
</protein>
<dbReference type="InterPro" id="IPR026444">
    <property type="entry name" value="Secre_tail"/>
</dbReference>
<proteinExistence type="predicted"/>
<organism evidence="3 4">
    <name type="scientific">Fluviicola taffensis (strain DSM 16823 / NCIMB 13979 / RW262)</name>
    <dbReference type="NCBI Taxonomy" id="755732"/>
    <lineage>
        <taxon>Bacteria</taxon>
        <taxon>Pseudomonadati</taxon>
        <taxon>Bacteroidota</taxon>
        <taxon>Flavobacteriia</taxon>
        <taxon>Flavobacteriales</taxon>
        <taxon>Crocinitomicaceae</taxon>
        <taxon>Fluviicola</taxon>
    </lineage>
</organism>
<keyword evidence="1" id="KW-0732">Signal</keyword>
<dbReference type="OrthoDB" id="1467916at2"/>
<dbReference type="NCBIfam" id="TIGR04183">
    <property type="entry name" value="Por_Secre_tail"/>
    <property type="match status" value="1"/>
</dbReference>
<sequence length="347" mass="37320" precursor="true">MKQFQQFIVLTLFFIGTFSTGFSQCPSGAIGVSGPGCGCLSGCNLTSVGGPNCSPSVGGNCDAGYLPMQVDINVPAGCTYTVSATMRDRPGCTNASGADGNCQTCDVVKVDIIGGGKIFQQGGSNSTLNDSYTLAGPGTIRVSGRANRADEIITYSTTSSGATCVNCNSVLPIELTAFTVSLENNAVTCDWWTETELNNDYFTIERSADGIHFEYVGSMKGAGTSLNPLRYKIYDYDPYLDIVSYYRLSQTDFDGTIRYQDLKSIKPKRINELTIYPNPSSGSIHITGDIKTLLASKLYDVTGKEIKLNYSPTESNGITISALSVGVYTFVYFDNEKMISERILITP</sequence>
<dbReference type="HOGENOM" id="CLU_798656_0_0_10"/>
<feature type="domain" description="Secretion system C-terminal sorting" evidence="2">
    <location>
        <begin position="275"/>
        <end position="345"/>
    </location>
</feature>
<gene>
    <name evidence="3" type="ordered locus">Fluta_2735</name>
</gene>
<reference evidence="4" key="2">
    <citation type="submission" date="2011-02" db="EMBL/GenBank/DDBJ databases">
        <title>The complete genome of Fluviicola taffensis DSM 16823.</title>
        <authorList>
            <consortium name="US DOE Joint Genome Institute (JGI-PGF)"/>
            <person name="Lucas S."/>
            <person name="Copeland A."/>
            <person name="Lapidus A."/>
            <person name="Bruce D."/>
            <person name="Goodwin L."/>
            <person name="Pitluck S."/>
            <person name="Kyrpides N."/>
            <person name="Mavromatis K."/>
            <person name="Ivanova N."/>
            <person name="Mikhailova N."/>
            <person name="Pagani I."/>
            <person name="Chertkov O."/>
            <person name="Detter J.C."/>
            <person name="Han C."/>
            <person name="Tapia R."/>
            <person name="Land M."/>
            <person name="Hauser L."/>
            <person name="Markowitz V."/>
            <person name="Cheng J.-F."/>
            <person name="Hugenholtz P."/>
            <person name="Woyke T."/>
            <person name="Wu D."/>
            <person name="Tindall B."/>
            <person name="Pomrenke H.G."/>
            <person name="Brambilla E."/>
            <person name="Klenk H.-P."/>
            <person name="Eisen J.A."/>
        </authorList>
    </citation>
    <scope>NUCLEOTIDE SEQUENCE [LARGE SCALE GENOMIC DNA]</scope>
    <source>
        <strain evidence="4">DSM 16823 / RW262 / RW262</strain>
    </source>
</reference>
<dbReference type="EMBL" id="CP002542">
    <property type="protein sequence ID" value="AEA44716.1"/>
    <property type="molecule type" value="Genomic_DNA"/>
</dbReference>